<reference evidence="1" key="1">
    <citation type="journal article" date="2004" name="Nature">
        <title>Genome duplication in the teleost fish Tetraodon nigroviridis reveals the early vertebrate proto-karyotype.</title>
        <authorList>
            <person name="Jaillon O."/>
            <person name="Aury J.-M."/>
            <person name="Brunet F."/>
            <person name="Petit J.-L."/>
            <person name="Stange-Thomann N."/>
            <person name="Mauceli E."/>
            <person name="Bouneau L."/>
            <person name="Fischer C."/>
            <person name="Ozouf-Costaz C."/>
            <person name="Bernot A."/>
            <person name="Nicaud S."/>
            <person name="Jaffe D."/>
            <person name="Fisher S."/>
            <person name="Lutfalla G."/>
            <person name="Dossat C."/>
            <person name="Segurens B."/>
            <person name="Dasilva C."/>
            <person name="Salanoubat M."/>
            <person name="Levy M."/>
            <person name="Boudet N."/>
            <person name="Castellano S."/>
            <person name="Anthouard V."/>
            <person name="Jubin C."/>
            <person name="Castelli V."/>
            <person name="Katinka M."/>
            <person name="Vacherie B."/>
            <person name="Biemont C."/>
            <person name="Skalli Z."/>
            <person name="Cattolico L."/>
            <person name="Poulain J."/>
            <person name="De Berardinis V."/>
            <person name="Cruaud C."/>
            <person name="Duprat S."/>
            <person name="Brottier P."/>
            <person name="Coutanceau J.-P."/>
            <person name="Gouzy J."/>
            <person name="Parra G."/>
            <person name="Lardier G."/>
            <person name="Chapple C."/>
            <person name="McKernan K.J."/>
            <person name="McEwan P."/>
            <person name="Bosak S."/>
            <person name="Kellis M."/>
            <person name="Volff J.-N."/>
            <person name="Guigo R."/>
            <person name="Zody M.C."/>
            <person name="Mesirov J."/>
            <person name="Lindblad-Toh K."/>
            <person name="Birren B."/>
            <person name="Nusbaum C."/>
            <person name="Kahn D."/>
            <person name="Robinson-Rechavi M."/>
            <person name="Laudet V."/>
            <person name="Schachter V."/>
            <person name="Quetier F."/>
            <person name="Saurin W."/>
            <person name="Scarpelli C."/>
            <person name="Wincker P."/>
            <person name="Lander E.S."/>
            <person name="Weissenbach J."/>
            <person name="Roest Crollius H."/>
        </authorList>
    </citation>
    <scope>NUCLEOTIDE SEQUENCE [LARGE SCALE GENOMIC DNA]</scope>
</reference>
<comment type="caution">
    <text evidence="1">The sequence shown here is derived from an EMBL/GenBank/DDBJ whole genome shotgun (WGS) entry which is preliminary data.</text>
</comment>
<name>Q4SSJ7_TETNG</name>
<proteinExistence type="predicted"/>
<dbReference type="AlphaFoldDB" id="Q4SSJ7"/>
<dbReference type="KEGG" id="tng:GSTEN00013396G001"/>
<organism evidence="1">
    <name type="scientific">Tetraodon nigroviridis</name>
    <name type="common">Spotted green pufferfish</name>
    <name type="synonym">Chelonodon nigroviridis</name>
    <dbReference type="NCBI Taxonomy" id="99883"/>
    <lineage>
        <taxon>Eukaryota</taxon>
        <taxon>Metazoa</taxon>
        <taxon>Chordata</taxon>
        <taxon>Craniata</taxon>
        <taxon>Vertebrata</taxon>
        <taxon>Euteleostomi</taxon>
        <taxon>Actinopterygii</taxon>
        <taxon>Neopterygii</taxon>
        <taxon>Teleostei</taxon>
        <taxon>Neoteleostei</taxon>
        <taxon>Acanthomorphata</taxon>
        <taxon>Eupercaria</taxon>
        <taxon>Tetraodontiformes</taxon>
        <taxon>Tetradontoidea</taxon>
        <taxon>Tetraodontidae</taxon>
        <taxon>Tetraodon</taxon>
    </lineage>
</organism>
<dbReference type="EMBL" id="CAAE01014367">
    <property type="protein sequence ID" value="CAF96385.1"/>
    <property type="molecule type" value="Genomic_DNA"/>
</dbReference>
<reference evidence="1" key="2">
    <citation type="submission" date="2004-02" db="EMBL/GenBank/DDBJ databases">
        <authorList>
            <consortium name="Genoscope"/>
            <consortium name="Whitehead Institute Centre for Genome Research"/>
        </authorList>
    </citation>
    <scope>NUCLEOTIDE SEQUENCE</scope>
</reference>
<protein>
    <submittedName>
        <fullName evidence="1">(spotted green pufferfish) hypothetical protein</fullName>
    </submittedName>
</protein>
<accession>Q4SSJ7</accession>
<gene>
    <name evidence="1" type="ORF">GSTENG00013396001</name>
</gene>
<sequence>MDQVPDFTAAFGGDTLRHNLFFLFNFAPSSQLILPPATLDAAERLFGFHNLVLCPPPNSKKPRNIIRRFFLS</sequence>
<evidence type="ECO:0000313" key="1">
    <source>
        <dbReference type="EMBL" id="CAF96385.1"/>
    </source>
</evidence>